<gene>
    <name evidence="1" type="ORF">V5E97_06340</name>
</gene>
<name>A0AAU7CKI3_9BACT</name>
<evidence type="ECO:0000313" key="1">
    <source>
        <dbReference type="EMBL" id="XBH05637.1"/>
    </source>
</evidence>
<organism evidence="1">
    <name type="scientific">Singulisphaera sp. Ch08</name>
    <dbReference type="NCBI Taxonomy" id="3120278"/>
    <lineage>
        <taxon>Bacteria</taxon>
        <taxon>Pseudomonadati</taxon>
        <taxon>Planctomycetota</taxon>
        <taxon>Planctomycetia</taxon>
        <taxon>Isosphaerales</taxon>
        <taxon>Isosphaeraceae</taxon>
        <taxon>Singulisphaera</taxon>
    </lineage>
</organism>
<accession>A0AAU7CKI3</accession>
<reference evidence="1" key="1">
    <citation type="submission" date="2024-05" db="EMBL/GenBank/DDBJ databases">
        <title>Planctomycetes of the genus Singulisphaera possess chitinolytic capabilities.</title>
        <authorList>
            <person name="Ivanova A."/>
        </authorList>
    </citation>
    <scope>NUCLEOTIDE SEQUENCE</scope>
    <source>
        <strain evidence="1">Ch08T</strain>
    </source>
</reference>
<protein>
    <submittedName>
        <fullName evidence="1">Uncharacterized protein</fullName>
    </submittedName>
</protein>
<dbReference type="AlphaFoldDB" id="A0AAU7CKI3"/>
<dbReference type="EMBL" id="CP155447">
    <property type="protein sequence ID" value="XBH05637.1"/>
    <property type="molecule type" value="Genomic_DNA"/>
</dbReference>
<proteinExistence type="predicted"/>
<sequence>MQAMLGGLFPSNKAERDILLNILDFCGILRTSGHPGYSARFVPMGERQIPPHWNVEMAYPTCWWRGRDGLNRDIVQAYFPGLDL</sequence>
<dbReference type="RefSeq" id="WP_406698484.1">
    <property type="nucleotide sequence ID" value="NZ_CP155447.1"/>
</dbReference>